<organism evidence="2 3">
    <name type="scientific">Imperialibacter roseus</name>
    <dbReference type="NCBI Taxonomy" id="1324217"/>
    <lineage>
        <taxon>Bacteria</taxon>
        <taxon>Pseudomonadati</taxon>
        <taxon>Bacteroidota</taxon>
        <taxon>Cytophagia</taxon>
        <taxon>Cytophagales</taxon>
        <taxon>Flammeovirgaceae</taxon>
        <taxon>Imperialibacter</taxon>
    </lineage>
</organism>
<protein>
    <submittedName>
        <fullName evidence="2">Methyltransferase domain-containing protein</fullName>
    </submittedName>
</protein>
<evidence type="ECO:0000313" key="3">
    <source>
        <dbReference type="Proteomes" id="UP001302349"/>
    </source>
</evidence>
<dbReference type="GO" id="GO:0032259">
    <property type="term" value="P:methylation"/>
    <property type="evidence" value="ECO:0007669"/>
    <property type="project" value="UniProtKB-KW"/>
</dbReference>
<proteinExistence type="predicted"/>
<dbReference type="Gene3D" id="3.40.50.150">
    <property type="entry name" value="Vaccinia Virus protein VP39"/>
    <property type="match status" value="1"/>
</dbReference>
<dbReference type="GO" id="GO:0008168">
    <property type="term" value="F:methyltransferase activity"/>
    <property type="evidence" value="ECO:0007669"/>
    <property type="project" value="UniProtKB-KW"/>
</dbReference>
<keyword evidence="2" id="KW-0808">Transferase</keyword>
<gene>
    <name evidence="2" type="ORF">RT717_16500</name>
</gene>
<dbReference type="RefSeq" id="WP_317487483.1">
    <property type="nucleotide sequence ID" value="NZ_CP136051.1"/>
</dbReference>
<dbReference type="EMBL" id="CP136051">
    <property type="protein sequence ID" value="WOK04682.1"/>
    <property type="molecule type" value="Genomic_DNA"/>
</dbReference>
<accession>A0ABZ0II16</accession>
<evidence type="ECO:0000259" key="1">
    <source>
        <dbReference type="Pfam" id="PF13649"/>
    </source>
</evidence>
<keyword evidence="2" id="KW-0489">Methyltransferase</keyword>
<dbReference type="Pfam" id="PF13649">
    <property type="entry name" value="Methyltransf_25"/>
    <property type="match status" value="1"/>
</dbReference>
<keyword evidence="3" id="KW-1185">Reference proteome</keyword>
<dbReference type="CDD" id="cd02440">
    <property type="entry name" value="AdoMet_MTases"/>
    <property type="match status" value="1"/>
</dbReference>
<dbReference type="Proteomes" id="UP001302349">
    <property type="component" value="Chromosome"/>
</dbReference>
<reference evidence="2 3" key="1">
    <citation type="journal article" date="2023" name="Microbiol. Resour. Announc.">
        <title>Complete Genome Sequence of Imperialibacter roseus strain P4T.</title>
        <authorList>
            <person name="Tizabi D.R."/>
            <person name="Bachvaroff T."/>
            <person name="Hill R.T."/>
        </authorList>
    </citation>
    <scope>NUCLEOTIDE SEQUENCE [LARGE SCALE GENOMIC DNA]</scope>
    <source>
        <strain evidence="2 3">P4T</strain>
    </source>
</reference>
<sequence>MKDIHGQAIVDYYQGKAYSPLMLHTSYGSSEEMPVEVFFREEEDLSVLDLLALIECKGKVLDLGAGAGVHSLILASRGFEVHALENSPGCVEVMKQSGVGQVISEDYRTHRGKYDTVLMLMNGLGLAGELAGVKPLLERCMKLLKKGGQILVDSSDIGYLYELSIPKPEGYYGEISFQYEYKGEKGDWFDWVYVDQDKLAGIVAEMGLTVEILHTDESDQYLARITKR</sequence>
<dbReference type="InterPro" id="IPR029063">
    <property type="entry name" value="SAM-dependent_MTases_sf"/>
</dbReference>
<dbReference type="SUPFAM" id="SSF53335">
    <property type="entry name" value="S-adenosyl-L-methionine-dependent methyltransferases"/>
    <property type="match status" value="1"/>
</dbReference>
<dbReference type="InterPro" id="IPR041698">
    <property type="entry name" value="Methyltransf_25"/>
</dbReference>
<feature type="domain" description="Methyltransferase" evidence="1">
    <location>
        <begin position="60"/>
        <end position="148"/>
    </location>
</feature>
<evidence type="ECO:0000313" key="2">
    <source>
        <dbReference type="EMBL" id="WOK04682.1"/>
    </source>
</evidence>
<name>A0ABZ0II16_9BACT</name>